<evidence type="ECO:0000313" key="4">
    <source>
        <dbReference type="EMBL" id="BAL93142.1"/>
    </source>
</evidence>
<feature type="chain" id="PRO_5003628167" evidence="3">
    <location>
        <begin position="27"/>
        <end position="265"/>
    </location>
</feature>
<evidence type="ECO:0000256" key="1">
    <source>
        <dbReference type="SAM" id="MobiDB-lite"/>
    </source>
</evidence>
<dbReference type="Proteomes" id="UP000007882">
    <property type="component" value="Chromosome"/>
</dbReference>
<feature type="signal peptide" evidence="3">
    <location>
        <begin position="1"/>
        <end position="26"/>
    </location>
</feature>
<dbReference type="RefSeq" id="WP_014448024.1">
    <property type="nucleotide sequence ID" value="NC_017093.1"/>
</dbReference>
<keyword evidence="5" id="KW-1185">Reference proteome</keyword>
<accession>I0HJF5</accession>
<evidence type="ECO:0000313" key="5">
    <source>
        <dbReference type="Proteomes" id="UP000007882"/>
    </source>
</evidence>
<dbReference type="AlphaFoldDB" id="I0HJF5"/>
<proteinExistence type="predicted"/>
<name>I0HJF5_ACTM4</name>
<dbReference type="InterPro" id="IPR027273">
    <property type="entry name" value="Neocarzinostatin-like"/>
</dbReference>
<feature type="compositionally biased region" description="Low complexity" evidence="1">
    <location>
        <begin position="163"/>
        <end position="179"/>
    </location>
</feature>
<keyword evidence="3" id="KW-0732">Signal</keyword>
<dbReference type="eggNOG" id="COG3391">
    <property type="taxonomic scope" value="Bacteria"/>
</dbReference>
<keyword evidence="2" id="KW-1133">Transmembrane helix</keyword>
<keyword evidence="2" id="KW-0472">Membrane</keyword>
<dbReference type="EMBL" id="AP012319">
    <property type="protein sequence ID" value="BAL93142.1"/>
    <property type="molecule type" value="Genomic_DNA"/>
</dbReference>
<feature type="region of interest" description="Disordered" evidence="1">
    <location>
        <begin position="163"/>
        <end position="206"/>
    </location>
</feature>
<reference evidence="4 5" key="1">
    <citation type="submission" date="2012-02" db="EMBL/GenBank/DDBJ databases">
        <title>Complete genome sequence of Actinoplanes missouriensis 431 (= NBRC 102363).</title>
        <authorList>
            <person name="Ohnishi Y."/>
            <person name="Ishikawa J."/>
            <person name="Sekine M."/>
            <person name="Hosoyama A."/>
            <person name="Harada T."/>
            <person name="Narita H."/>
            <person name="Hata T."/>
            <person name="Konno Y."/>
            <person name="Tutikane K."/>
            <person name="Fujita N."/>
            <person name="Horinouchi S."/>
            <person name="Hayakawa M."/>
        </authorList>
    </citation>
    <scope>NUCLEOTIDE SEQUENCE [LARGE SCALE GENOMIC DNA]</scope>
    <source>
        <strain evidence="5">ATCC 14538 / DSM 43046 / CBS 188.64 / JCM 3121 / NBRC 102363 / NCIMB 12654 / NRRL B-3342 / UNCC 431</strain>
    </source>
</reference>
<dbReference type="HOGENOM" id="CLU_092392_0_0_11"/>
<dbReference type="SUPFAM" id="SSF49319">
    <property type="entry name" value="Actinoxanthin-like"/>
    <property type="match status" value="1"/>
</dbReference>
<sequence>MRIGRITAFAALALLMVAVSGTPAQAAKRLTVSKTKGLDRAGETVTVTGRGYDTSKGIYVAFCLDNGAGVMPSPCGGGADMSGSSGASVWISSNPPSYAEGLTKPYGKGGSFRVSVKVSQMIGDVDCAVRGCAIVTRNDHTRTSDRSQDVRIPVRFAAVKTTGGAARPATTAAPASTAGVKSTTATTPNGSKTPVGPPTGRLATAAPPDALATTPAAVTVAEPMLSRTSTATPLGHWWAIGGAFLVGMLATAVTGRIRRRKQEKA</sequence>
<dbReference type="STRING" id="512565.AMIS_79220"/>
<dbReference type="Gene3D" id="2.60.40.230">
    <property type="entry name" value="Neocarzinostatin-like"/>
    <property type="match status" value="1"/>
</dbReference>
<feature type="transmembrane region" description="Helical" evidence="2">
    <location>
        <begin position="235"/>
        <end position="255"/>
    </location>
</feature>
<evidence type="ECO:0000256" key="3">
    <source>
        <dbReference type="SAM" id="SignalP"/>
    </source>
</evidence>
<dbReference type="PATRIC" id="fig|512565.3.peg.7940"/>
<evidence type="ECO:0000256" key="2">
    <source>
        <dbReference type="SAM" id="Phobius"/>
    </source>
</evidence>
<feature type="compositionally biased region" description="Polar residues" evidence="1">
    <location>
        <begin position="180"/>
        <end position="192"/>
    </location>
</feature>
<keyword evidence="2" id="KW-0812">Transmembrane</keyword>
<dbReference type="KEGG" id="ams:AMIS_79220"/>
<gene>
    <name evidence="4" type="ordered locus">AMIS_79220</name>
</gene>
<protein>
    <submittedName>
        <fullName evidence="4">Uncharacterized protein</fullName>
    </submittedName>
</protein>
<organism evidence="4 5">
    <name type="scientific">Actinoplanes missouriensis (strain ATCC 14538 / DSM 43046 / CBS 188.64 / JCM 3121 / NBRC 102363 / NCIMB 12654 / NRRL B-3342 / UNCC 431)</name>
    <dbReference type="NCBI Taxonomy" id="512565"/>
    <lineage>
        <taxon>Bacteria</taxon>
        <taxon>Bacillati</taxon>
        <taxon>Actinomycetota</taxon>
        <taxon>Actinomycetes</taxon>
        <taxon>Micromonosporales</taxon>
        <taxon>Micromonosporaceae</taxon>
        <taxon>Actinoplanes</taxon>
    </lineage>
</organism>
<dbReference type="OrthoDB" id="4175021at2"/>